<keyword evidence="2" id="KW-1185">Reference proteome</keyword>
<name>A0A1V2GXA8_9PROT</name>
<dbReference type="EMBL" id="MLCO01000263">
    <property type="protein sequence ID" value="ONG47745.1"/>
    <property type="molecule type" value="Genomic_DNA"/>
</dbReference>
<comment type="caution">
    <text evidence="1">The sequence shown here is derived from an EMBL/GenBank/DDBJ whole genome shotgun (WGS) entry which is preliminary data.</text>
</comment>
<dbReference type="AlphaFoldDB" id="A0A1V2GXA8"/>
<reference evidence="1 2" key="1">
    <citation type="submission" date="2016-10" db="EMBL/GenBank/DDBJ databases">
        <title>Draft Genome sequence of Roseomonas sp. strain M3.</title>
        <authorList>
            <person name="Subhash Y."/>
            <person name="Lee S."/>
        </authorList>
    </citation>
    <scope>NUCLEOTIDE SEQUENCE [LARGE SCALE GENOMIC DNA]</scope>
    <source>
        <strain evidence="1 2">M3</strain>
    </source>
</reference>
<evidence type="ECO:0000313" key="2">
    <source>
        <dbReference type="Proteomes" id="UP000188879"/>
    </source>
</evidence>
<dbReference type="Proteomes" id="UP000188879">
    <property type="component" value="Unassembled WGS sequence"/>
</dbReference>
<sequence>MLPFLPAGRLSEAMARPAERESLLWLVFHLRQLPERGAWLRRLAAFPDEDLARMARRALAVPMPLPPAA</sequence>
<accession>A0A1V2GXA8</accession>
<evidence type="ECO:0000313" key="1">
    <source>
        <dbReference type="EMBL" id="ONG47745.1"/>
    </source>
</evidence>
<gene>
    <name evidence="1" type="ORF">BKE38_22640</name>
</gene>
<organism evidence="1 2">
    <name type="scientific">Teichococcus deserti</name>
    <dbReference type="NCBI Taxonomy" id="1817963"/>
    <lineage>
        <taxon>Bacteria</taxon>
        <taxon>Pseudomonadati</taxon>
        <taxon>Pseudomonadota</taxon>
        <taxon>Alphaproteobacteria</taxon>
        <taxon>Acetobacterales</taxon>
        <taxon>Roseomonadaceae</taxon>
        <taxon>Roseomonas</taxon>
    </lineage>
</organism>
<proteinExistence type="predicted"/>
<protein>
    <submittedName>
        <fullName evidence="1">Uncharacterized protein</fullName>
    </submittedName>
</protein>